<dbReference type="OrthoDB" id="5612452at2"/>
<sequence length="149" mass="17510">MANSKLKRFEMLVELAQDELDKAQETFLAVRQQLESSEEQLDSLQDYHANHLSKIHNDKEITMAQLQTTQAFIDNVNKAILSQKEQMAQLTQVLEKAQETWVEKRARHQSLKNIYLKLKRDERVRLDKQEQKMLDELASQQFVHSNSSK</sequence>
<keyword evidence="5" id="KW-1003">Cell membrane</keyword>
<dbReference type="InterPro" id="IPR052570">
    <property type="entry name" value="FliJ"/>
</dbReference>
<reference evidence="12 13" key="1">
    <citation type="submission" date="2018-08" db="EMBL/GenBank/DDBJ databases">
        <title>Horizontal acquisition of hydrogen conversion ability and other habitat adaptations in Hydrogenovibrio crunogenus strains.</title>
        <authorList>
            <person name="Gonnella G."/>
            <person name="Adam N."/>
            <person name="Perner M."/>
        </authorList>
    </citation>
    <scope>NUCLEOTIDE SEQUENCE [LARGE SCALE GENOMIC DNA]</scope>
    <source>
        <strain evidence="12 13">SP-41</strain>
    </source>
</reference>
<evidence type="ECO:0000313" key="13">
    <source>
        <dbReference type="Proteomes" id="UP000296201"/>
    </source>
</evidence>
<keyword evidence="13" id="KW-1185">Reference proteome</keyword>
<protein>
    <recommendedName>
        <fullName evidence="3">Flagellar FliJ protein</fullName>
    </recommendedName>
</protein>
<keyword evidence="6" id="KW-0145">Chemotaxis</keyword>
<keyword evidence="8" id="KW-0653">Protein transport</keyword>
<comment type="similarity">
    <text evidence="2">Belongs to the FliJ family.</text>
</comment>
<gene>
    <name evidence="12" type="primary">fliJ</name>
    <name evidence="12" type="ORF">GHNINEIG_01522</name>
</gene>
<keyword evidence="7" id="KW-1005">Bacterial flagellum biogenesis</keyword>
<dbReference type="Gene3D" id="1.10.287.1700">
    <property type="match status" value="1"/>
</dbReference>
<evidence type="ECO:0000256" key="11">
    <source>
        <dbReference type="SAM" id="Coils"/>
    </source>
</evidence>
<organism evidence="12 13">
    <name type="scientific">Hydrogenovibrio crunogenus</name>
    <dbReference type="NCBI Taxonomy" id="39765"/>
    <lineage>
        <taxon>Bacteria</taxon>
        <taxon>Pseudomonadati</taxon>
        <taxon>Pseudomonadota</taxon>
        <taxon>Gammaproteobacteria</taxon>
        <taxon>Thiotrichales</taxon>
        <taxon>Piscirickettsiaceae</taxon>
        <taxon>Hydrogenovibrio</taxon>
    </lineage>
</organism>
<evidence type="ECO:0000256" key="10">
    <source>
        <dbReference type="ARBA" id="ARBA00023225"/>
    </source>
</evidence>
<name>A0A4P7P084_9GAMM</name>
<dbReference type="InterPro" id="IPR012823">
    <property type="entry name" value="Flagell_FliJ"/>
</dbReference>
<dbReference type="EMBL" id="CP032096">
    <property type="protein sequence ID" value="QBZ83467.1"/>
    <property type="molecule type" value="Genomic_DNA"/>
</dbReference>
<proteinExistence type="inferred from homology"/>
<dbReference type="GO" id="GO:0071973">
    <property type="term" value="P:bacterial-type flagellum-dependent cell motility"/>
    <property type="evidence" value="ECO:0007669"/>
    <property type="project" value="InterPro"/>
</dbReference>
<evidence type="ECO:0000256" key="5">
    <source>
        <dbReference type="ARBA" id="ARBA00022475"/>
    </source>
</evidence>
<feature type="coiled-coil region" evidence="11">
    <location>
        <begin position="6"/>
        <end position="40"/>
    </location>
</feature>
<dbReference type="PANTHER" id="PTHR38786">
    <property type="entry name" value="FLAGELLAR FLIJ PROTEIN"/>
    <property type="match status" value="1"/>
</dbReference>
<dbReference type="Proteomes" id="UP000296201">
    <property type="component" value="Chromosome"/>
</dbReference>
<keyword evidence="12" id="KW-0969">Cilium</keyword>
<keyword evidence="4" id="KW-0813">Transport</keyword>
<feature type="coiled-coil region" evidence="11">
    <location>
        <begin position="73"/>
        <end position="100"/>
    </location>
</feature>
<evidence type="ECO:0000256" key="1">
    <source>
        <dbReference type="ARBA" id="ARBA00004413"/>
    </source>
</evidence>
<dbReference type="RefSeq" id="WP_135796084.1">
    <property type="nucleotide sequence ID" value="NZ_CP032096.1"/>
</dbReference>
<evidence type="ECO:0000313" key="12">
    <source>
        <dbReference type="EMBL" id="QBZ83467.1"/>
    </source>
</evidence>
<dbReference type="GO" id="GO:0015031">
    <property type="term" value="P:protein transport"/>
    <property type="evidence" value="ECO:0007669"/>
    <property type="project" value="UniProtKB-KW"/>
</dbReference>
<dbReference type="AlphaFoldDB" id="A0A4P7P084"/>
<keyword evidence="10" id="KW-1006">Bacterial flagellum protein export</keyword>
<dbReference type="GO" id="GO:0009288">
    <property type="term" value="C:bacterial-type flagellum"/>
    <property type="evidence" value="ECO:0007669"/>
    <property type="project" value="InterPro"/>
</dbReference>
<keyword evidence="9" id="KW-0472">Membrane</keyword>
<dbReference type="GO" id="GO:0044781">
    <property type="term" value="P:bacterial-type flagellum organization"/>
    <property type="evidence" value="ECO:0007669"/>
    <property type="project" value="UniProtKB-KW"/>
</dbReference>
<dbReference type="GO" id="GO:0006935">
    <property type="term" value="P:chemotaxis"/>
    <property type="evidence" value="ECO:0007669"/>
    <property type="project" value="UniProtKB-KW"/>
</dbReference>
<dbReference type="NCBIfam" id="TIGR02473">
    <property type="entry name" value="flagell_FliJ"/>
    <property type="match status" value="1"/>
</dbReference>
<evidence type="ECO:0000256" key="6">
    <source>
        <dbReference type="ARBA" id="ARBA00022500"/>
    </source>
</evidence>
<evidence type="ECO:0000256" key="4">
    <source>
        <dbReference type="ARBA" id="ARBA00022448"/>
    </source>
</evidence>
<keyword evidence="12" id="KW-0966">Cell projection</keyword>
<evidence type="ECO:0000256" key="2">
    <source>
        <dbReference type="ARBA" id="ARBA00010004"/>
    </source>
</evidence>
<evidence type="ECO:0000256" key="8">
    <source>
        <dbReference type="ARBA" id="ARBA00022927"/>
    </source>
</evidence>
<accession>A0A4P7P084</accession>
<dbReference type="GO" id="GO:0005886">
    <property type="term" value="C:plasma membrane"/>
    <property type="evidence" value="ECO:0007669"/>
    <property type="project" value="UniProtKB-SubCell"/>
</dbReference>
<dbReference type="PANTHER" id="PTHR38786:SF1">
    <property type="entry name" value="FLAGELLAR FLIJ PROTEIN"/>
    <property type="match status" value="1"/>
</dbReference>
<dbReference type="Pfam" id="PF02050">
    <property type="entry name" value="FliJ"/>
    <property type="match status" value="1"/>
</dbReference>
<keyword evidence="12" id="KW-0282">Flagellum</keyword>
<evidence type="ECO:0000256" key="3">
    <source>
        <dbReference type="ARBA" id="ARBA00020392"/>
    </source>
</evidence>
<evidence type="ECO:0000256" key="9">
    <source>
        <dbReference type="ARBA" id="ARBA00023136"/>
    </source>
</evidence>
<dbReference type="InterPro" id="IPR053716">
    <property type="entry name" value="Flag_assembly_chemotaxis_eff"/>
</dbReference>
<comment type="subcellular location">
    <subcellularLocation>
        <location evidence="1">Cell membrane</location>
        <topology evidence="1">Peripheral membrane protein</topology>
        <orientation evidence="1">Cytoplasmic side</orientation>
    </subcellularLocation>
</comment>
<evidence type="ECO:0000256" key="7">
    <source>
        <dbReference type="ARBA" id="ARBA00022795"/>
    </source>
</evidence>
<keyword evidence="11" id="KW-0175">Coiled coil</keyword>